<keyword evidence="2" id="KW-1185">Reference proteome</keyword>
<proteinExistence type="predicted"/>
<sequence length="133" mass="15160">MWAASWQYHNPRHLHGVGQIDSAPVISIIVYRCLLYFHVHTYVARLVLSFTAGSSGLLCDVWADLGRLDNRDRIRVRTGEGVGEATGEMSMSGLGFSPATRHTSIIVVYRCYGFTHWTRHLLLVMIECRIYYD</sequence>
<reference evidence="1 2" key="1">
    <citation type="submission" date="2024-01" db="EMBL/GenBank/DDBJ databases">
        <title>Genome assemblies of Stephania.</title>
        <authorList>
            <person name="Yang L."/>
        </authorList>
    </citation>
    <scope>NUCLEOTIDE SEQUENCE [LARGE SCALE GENOMIC DNA]</scope>
    <source>
        <strain evidence="1">QJT</strain>
        <tissue evidence="1">Leaf</tissue>
    </source>
</reference>
<dbReference type="EMBL" id="JBBNAE010000002">
    <property type="protein sequence ID" value="KAK9144525.1"/>
    <property type="molecule type" value="Genomic_DNA"/>
</dbReference>
<gene>
    <name evidence="1" type="ORF">Sjap_004428</name>
</gene>
<name>A0AAP0K4H5_9MAGN</name>
<evidence type="ECO:0000313" key="1">
    <source>
        <dbReference type="EMBL" id="KAK9144525.1"/>
    </source>
</evidence>
<evidence type="ECO:0000313" key="2">
    <source>
        <dbReference type="Proteomes" id="UP001417504"/>
    </source>
</evidence>
<dbReference type="AlphaFoldDB" id="A0AAP0K4H5"/>
<dbReference type="Proteomes" id="UP001417504">
    <property type="component" value="Unassembled WGS sequence"/>
</dbReference>
<accession>A0AAP0K4H5</accession>
<protein>
    <submittedName>
        <fullName evidence="1">Uncharacterized protein</fullName>
    </submittedName>
</protein>
<organism evidence="1 2">
    <name type="scientific">Stephania japonica</name>
    <dbReference type="NCBI Taxonomy" id="461633"/>
    <lineage>
        <taxon>Eukaryota</taxon>
        <taxon>Viridiplantae</taxon>
        <taxon>Streptophyta</taxon>
        <taxon>Embryophyta</taxon>
        <taxon>Tracheophyta</taxon>
        <taxon>Spermatophyta</taxon>
        <taxon>Magnoliopsida</taxon>
        <taxon>Ranunculales</taxon>
        <taxon>Menispermaceae</taxon>
        <taxon>Menispermoideae</taxon>
        <taxon>Cissampelideae</taxon>
        <taxon>Stephania</taxon>
    </lineage>
</organism>
<comment type="caution">
    <text evidence="1">The sequence shown here is derived from an EMBL/GenBank/DDBJ whole genome shotgun (WGS) entry which is preliminary data.</text>
</comment>